<dbReference type="InParanoid" id="A0A0R0H5P4"/>
<evidence type="ECO:0000313" key="1">
    <source>
        <dbReference type="EMBL" id="KRH26144.1"/>
    </source>
</evidence>
<sequence>MTTVNNQSPPFDLLTPQLLFTSLQFRLYRYNKDAVGATTKAVEWQHGIGIPSCSKKQCQIHHHRKSTPNFPRFEIPRRERSKLLSL</sequence>
<evidence type="ECO:0000313" key="3">
    <source>
        <dbReference type="Proteomes" id="UP000008827"/>
    </source>
</evidence>
<reference evidence="2" key="2">
    <citation type="submission" date="2018-02" db="UniProtKB">
        <authorList>
            <consortium name="EnsemblPlants"/>
        </authorList>
    </citation>
    <scope>IDENTIFICATION</scope>
    <source>
        <strain evidence="2">Williams 82</strain>
    </source>
</reference>
<dbReference type="EnsemblPlants" id="KRH26144">
    <property type="protein sequence ID" value="KRH26144"/>
    <property type="gene ID" value="GLYMA_12G154700"/>
</dbReference>
<dbReference type="AlphaFoldDB" id="A0A0R0H5P4"/>
<gene>
    <name evidence="1" type="ORF">GLYMA_12G154700</name>
</gene>
<protein>
    <submittedName>
        <fullName evidence="1 2">Uncharacterized protein</fullName>
    </submittedName>
</protein>
<keyword evidence="3" id="KW-1185">Reference proteome</keyword>
<reference evidence="1" key="3">
    <citation type="submission" date="2018-07" db="EMBL/GenBank/DDBJ databases">
        <title>WGS assembly of Glycine max.</title>
        <authorList>
            <person name="Schmutz J."/>
            <person name="Cannon S."/>
            <person name="Schlueter J."/>
            <person name="Ma J."/>
            <person name="Mitros T."/>
            <person name="Nelson W."/>
            <person name="Hyten D."/>
            <person name="Song Q."/>
            <person name="Thelen J."/>
            <person name="Cheng J."/>
            <person name="Xu D."/>
            <person name="Hellsten U."/>
            <person name="May G."/>
            <person name="Yu Y."/>
            <person name="Sakurai T."/>
            <person name="Umezawa T."/>
            <person name="Bhattacharyya M."/>
            <person name="Sandhu D."/>
            <person name="Valliyodan B."/>
            <person name="Lindquist E."/>
            <person name="Peto M."/>
            <person name="Grant D."/>
            <person name="Shu S."/>
            <person name="Goodstein D."/>
            <person name="Barry K."/>
            <person name="Futrell-Griggs M."/>
            <person name="Abernathy B."/>
            <person name="Du J."/>
            <person name="Tian Z."/>
            <person name="Zhu L."/>
            <person name="Gill N."/>
            <person name="Joshi T."/>
            <person name="Libault M."/>
            <person name="Sethuraman A."/>
            <person name="Zhang X."/>
            <person name="Shinozaki K."/>
            <person name="Nguyen H."/>
            <person name="Wing R."/>
            <person name="Cregan P."/>
            <person name="Specht J."/>
            <person name="Grimwood J."/>
            <person name="Rokhsar D."/>
            <person name="Stacey G."/>
            <person name="Shoemaker R."/>
            <person name="Jackson S."/>
        </authorList>
    </citation>
    <scope>NUCLEOTIDE SEQUENCE</scope>
    <source>
        <tissue evidence="1">Callus</tissue>
    </source>
</reference>
<proteinExistence type="predicted"/>
<reference evidence="1 2" key="1">
    <citation type="journal article" date="2010" name="Nature">
        <title>Genome sequence of the palaeopolyploid soybean.</title>
        <authorList>
            <person name="Schmutz J."/>
            <person name="Cannon S.B."/>
            <person name="Schlueter J."/>
            <person name="Ma J."/>
            <person name="Mitros T."/>
            <person name="Nelson W."/>
            <person name="Hyten D.L."/>
            <person name="Song Q."/>
            <person name="Thelen J.J."/>
            <person name="Cheng J."/>
            <person name="Xu D."/>
            <person name="Hellsten U."/>
            <person name="May G.D."/>
            <person name="Yu Y."/>
            <person name="Sakurai T."/>
            <person name="Umezawa T."/>
            <person name="Bhattacharyya M.K."/>
            <person name="Sandhu D."/>
            <person name="Valliyodan B."/>
            <person name="Lindquist E."/>
            <person name="Peto M."/>
            <person name="Grant D."/>
            <person name="Shu S."/>
            <person name="Goodstein D."/>
            <person name="Barry K."/>
            <person name="Futrell-Griggs M."/>
            <person name="Abernathy B."/>
            <person name="Du J."/>
            <person name="Tian Z."/>
            <person name="Zhu L."/>
            <person name="Gill N."/>
            <person name="Joshi T."/>
            <person name="Libault M."/>
            <person name="Sethuraman A."/>
            <person name="Zhang X.-C."/>
            <person name="Shinozaki K."/>
            <person name="Nguyen H.T."/>
            <person name="Wing R.A."/>
            <person name="Cregan P."/>
            <person name="Specht J."/>
            <person name="Grimwood J."/>
            <person name="Rokhsar D."/>
            <person name="Stacey G."/>
            <person name="Shoemaker R.C."/>
            <person name="Jackson S.A."/>
        </authorList>
    </citation>
    <scope>NUCLEOTIDE SEQUENCE</scope>
    <source>
        <strain evidence="2">cv. Williams 82</strain>
        <tissue evidence="1">Callus</tissue>
    </source>
</reference>
<accession>A0A0R0H5P4</accession>
<dbReference type="EMBL" id="CM000845">
    <property type="protein sequence ID" value="KRH26144.1"/>
    <property type="molecule type" value="Genomic_DNA"/>
</dbReference>
<dbReference type="Gramene" id="KRH26144">
    <property type="protein sequence ID" value="KRH26144"/>
    <property type="gene ID" value="GLYMA_12G154700"/>
</dbReference>
<organism evidence="1">
    <name type="scientific">Glycine max</name>
    <name type="common">Soybean</name>
    <name type="synonym">Glycine hispida</name>
    <dbReference type="NCBI Taxonomy" id="3847"/>
    <lineage>
        <taxon>Eukaryota</taxon>
        <taxon>Viridiplantae</taxon>
        <taxon>Streptophyta</taxon>
        <taxon>Embryophyta</taxon>
        <taxon>Tracheophyta</taxon>
        <taxon>Spermatophyta</taxon>
        <taxon>Magnoliopsida</taxon>
        <taxon>eudicotyledons</taxon>
        <taxon>Gunneridae</taxon>
        <taxon>Pentapetalae</taxon>
        <taxon>rosids</taxon>
        <taxon>fabids</taxon>
        <taxon>Fabales</taxon>
        <taxon>Fabaceae</taxon>
        <taxon>Papilionoideae</taxon>
        <taxon>50 kb inversion clade</taxon>
        <taxon>NPAAA clade</taxon>
        <taxon>indigoferoid/millettioid clade</taxon>
        <taxon>Phaseoleae</taxon>
        <taxon>Glycine</taxon>
        <taxon>Glycine subgen. Soja</taxon>
    </lineage>
</organism>
<dbReference type="Proteomes" id="UP000008827">
    <property type="component" value="Chromosome 12"/>
</dbReference>
<evidence type="ECO:0000313" key="2">
    <source>
        <dbReference type="EnsemblPlants" id="KRH26144"/>
    </source>
</evidence>
<name>A0A0R0H5P4_SOYBN</name>